<evidence type="ECO:0000313" key="3">
    <source>
        <dbReference type="Proteomes" id="UP000326565"/>
    </source>
</evidence>
<feature type="compositionally biased region" description="Basic and acidic residues" evidence="1">
    <location>
        <begin position="107"/>
        <end position="133"/>
    </location>
</feature>
<accession>A0A5N5WZX2</accession>
<proteinExistence type="predicted"/>
<evidence type="ECO:0000313" key="2">
    <source>
        <dbReference type="EMBL" id="KAB8074086.1"/>
    </source>
</evidence>
<reference evidence="2 3" key="1">
    <citation type="submission" date="2019-04" db="EMBL/GenBank/DDBJ databases">
        <title>Friends and foes A comparative genomics study of 23 Aspergillus species from section Flavi.</title>
        <authorList>
            <consortium name="DOE Joint Genome Institute"/>
            <person name="Kjaerbolling I."/>
            <person name="Vesth T."/>
            <person name="Frisvad J.C."/>
            <person name="Nybo J.L."/>
            <person name="Theobald S."/>
            <person name="Kildgaard S."/>
            <person name="Isbrandt T."/>
            <person name="Kuo A."/>
            <person name="Sato A."/>
            <person name="Lyhne E.K."/>
            <person name="Kogle M.E."/>
            <person name="Wiebenga A."/>
            <person name="Kun R.S."/>
            <person name="Lubbers R.J."/>
            <person name="Makela M.R."/>
            <person name="Barry K."/>
            <person name="Chovatia M."/>
            <person name="Clum A."/>
            <person name="Daum C."/>
            <person name="Haridas S."/>
            <person name="He G."/>
            <person name="LaButti K."/>
            <person name="Lipzen A."/>
            <person name="Mondo S."/>
            <person name="Riley R."/>
            <person name="Salamov A."/>
            <person name="Simmons B.A."/>
            <person name="Magnuson J.K."/>
            <person name="Henrissat B."/>
            <person name="Mortensen U.H."/>
            <person name="Larsen T.O."/>
            <person name="Devries R.P."/>
            <person name="Grigoriev I.V."/>
            <person name="Machida M."/>
            <person name="Baker S.E."/>
            <person name="Andersen M.R."/>
        </authorList>
    </citation>
    <scope>NUCLEOTIDE SEQUENCE [LARGE SCALE GENOMIC DNA]</scope>
    <source>
        <strain evidence="2 3">CBS 151.66</strain>
    </source>
</reference>
<dbReference type="OrthoDB" id="4157036at2759"/>
<dbReference type="AlphaFoldDB" id="A0A5N5WZX2"/>
<protein>
    <submittedName>
        <fullName evidence="2">Uncharacterized protein</fullName>
    </submittedName>
</protein>
<dbReference type="EMBL" id="ML732215">
    <property type="protein sequence ID" value="KAB8074086.1"/>
    <property type="molecule type" value="Genomic_DNA"/>
</dbReference>
<dbReference type="Proteomes" id="UP000326565">
    <property type="component" value="Unassembled WGS sequence"/>
</dbReference>
<keyword evidence="3" id="KW-1185">Reference proteome</keyword>
<sequence>MARRCHSPPTTLDSARKQKKAIFHAALNKESSESCPSDASSIYNAVRASSGLEDIVSKSNGTSDSRMAANMKMFVSPASDHASAHPSKPENRSKCHWWHARLLSDSHIRSPKGDEPPEKMLLSEDSQKVDWSNKRRQRKTASLNDADARLRAPKWLGSLASPASPIIPTYPPPVRPPTPPGLPSFGTEEAILYSARFSVQSVPANGQRRQCSHALEGNRVESYGESFRRFFGISSSAARTNRRACTVVRAADGTAVQGRFPHRQSAHGVSAGNRLDNHPFHRRNLSMAQCGSVNADGGVAVQSRTSDMGHYPNVKRQNSTHLGTDCSVATQPALVSPTRPAHRCESHRWCSSPRQETRTTSVVGISTIPDSEPPDVSLAQMPSPAETTLQGECVMFEDQLGPWLHTSRIVNSCFCCFLGPRGKQNNVYSNTVSNDTYTTARSQFSNGSSARYHHVNNNSKKGPAQELGRWCSNVRTSFQAFFQSLNYGSSTWLDQAREPL</sequence>
<evidence type="ECO:0000256" key="1">
    <source>
        <dbReference type="SAM" id="MobiDB-lite"/>
    </source>
</evidence>
<name>A0A5N5WZX2_9EURO</name>
<feature type="region of interest" description="Disordered" evidence="1">
    <location>
        <begin position="107"/>
        <end position="145"/>
    </location>
</feature>
<gene>
    <name evidence="2" type="ORF">BDV29DRAFT_156931</name>
</gene>
<organism evidence="2 3">
    <name type="scientific">Aspergillus leporis</name>
    <dbReference type="NCBI Taxonomy" id="41062"/>
    <lineage>
        <taxon>Eukaryota</taxon>
        <taxon>Fungi</taxon>
        <taxon>Dikarya</taxon>
        <taxon>Ascomycota</taxon>
        <taxon>Pezizomycotina</taxon>
        <taxon>Eurotiomycetes</taxon>
        <taxon>Eurotiomycetidae</taxon>
        <taxon>Eurotiales</taxon>
        <taxon>Aspergillaceae</taxon>
        <taxon>Aspergillus</taxon>
        <taxon>Aspergillus subgen. Circumdati</taxon>
    </lineage>
</organism>